<feature type="domain" description="R13L1/DRL21-like LRR repeat region" evidence="9">
    <location>
        <begin position="694"/>
        <end position="820"/>
    </location>
</feature>
<dbReference type="InterPro" id="IPR058922">
    <property type="entry name" value="WHD_DRP"/>
</dbReference>
<feature type="domain" description="Disease resistance protein winged helix" evidence="8">
    <location>
        <begin position="427"/>
        <end position="498"/>
    </location>
</feature>
<dbReference type="InterPro" id="IPR056789">
    <property type="entry name" value="LRR_R13L1-DRL21"/>
</dbReference>
<dbReference type="Gene3D" id="3.80.10.10">
    <property type="entry name" value="Ribonuclease Inhibitor"/>
    <property type="match status" value="2"/>
</dbReference>
<feature type="domain" description="NB-ARC" evidence="6">
    <location>
        <begin position="172"/>
        <end position="344"/>
    </location>
</feature>
<protein>
    <recommendedName>
        <fullName evidence="12">Disease resistance protein RGA3</fullName>
    </recommendedName>
</protein>
<evidence type="ECO:0000256" key="3">
    <source>
        <dbReference type="ARBA" id="ARBA00022741"/>
    </source>
</evidence>
<proteinExistence type="predicted"/>
<dbReference type="Gene3D" id="1.20.5.4130">
    <property type="match status" value="1"/>
</dbReference>
<dbReference type="Gene3D" id="1.10.8.430">
    <property type="entry name" value="Helical domain of apoptotic protease-activating factors"/>
    <property type="match status" value="1"/>
</dbReference>
<dbReference type="OMA" id="NEEWEEW"/>
<evidence type="ECO:0000259" key="9">
    <source>
        <dbReference type="Pfam" id="PF25019"/>
    </source>
</evidence>
<evidence type="ECO:0000256" key="1">
    <source>
        <dbReference type="ARBA" id="ARBA00022614"/>
    </source>
</evidence>
<dbReference type="SUPFAM" id="SSF52540">
    <property type="entry name" value="P-loop containing nucleoside triphosphate hydrolases"/>
    <property type="match status" value="1"/>
</dbReference>
<keyword evidence="1" id="KW-0433">Leucine-rich repeat</keyword>
<dbReference type="AlphaFoldDB" id="A0A7N2RCZ0"/>
<evidence type="ECO:0000313" key="10">
    <source>
        <dbReference type="EnsemblPlants" id="QL11p011159:mrna"/>
    </source>
</evidence>
<dbReference type="Gene3D" id="1.10.10.10">
    <property type="entry name" value="Winged helix-like DNA-binding domain superfamily/Winged helix DNA-binding domain"/>
    <property type="match status" value="1"/>
</dbReference>
<keyword evidence="2" id="KW-0677">Repeat</keyword>
<dbReference type="EMBL" id="LRBV02000011">
    <property type="status" value="NOT_ANNOTATED_CDS"/>
    <property type="molecule type" value="Genomic_DNA"/>
</dbReference>
<evidence type="ECO:0000259" key="6">
    <source>
        <dbReference type="Pfam" id="PF00931"/>
    </source>
</evidence>
<dbReference type="GO" id="GO:0051707">
    <property type="term" value="P:response to other organism"/>
    <property type="evidence" value="ECO:0007669"/>
    <property type="project" value="UniProtKB-ARBA"/>
</dbReference>
<dbReference type="EnsemblPlants" id="QL11p011159:mrna">
    <property type="protein sequence ID" value="QL11p011159:mrna"/>
    <property type="gene ID" value="QL11p011159"/>
</dbReference>
<dbReference type="SUPFAM" id="SSF52058">
    <property type="entry name" value="L domain-like"/>
    <property type="match status" value="1"/>
</dbReference>
<dbReference type="PANTHER" id="PTHR36766">
    <property type="entry name" value="PLANT BROAD-SPECTRUM MILDEW RESISTANCE PROTEIN RPW8"/>
    <property type="match status" value="1"/>
</dbReference>
<dbReference type="Pfam" id="PF18052">
    <property type="entry name" value="Rx_N"/>
    <property type="match status" value="1"/>
</dbReference>
<dbReference type="PRINTS" id="PR00364">
    <property type="entry name" value="DISEASERSIST"/>
</dbReference>
<dbReference type="Pfam" id="PF25019">
    <property type="entry name" value="LRR_R13L1-DRL21"/>
    <property type="match status" value="1"/>
</dbReference>
<dbReference type="GO" id="GO:0005524">
    <property type="term" value="F:ATP binding"/>
    <property type="evidence" value="ECO:0007669"/>
    <property type="project" value="UniProtKB-KW"/>
</dbReference>
<accession>A0A7N2RCZ0</accession>
<dbReference type="GO" id="GO:0043531">
    <property type="term" value="F:ADP binding"/>
    <property type="evidence" value="ECO:0007669"/>
    <property type="project" value="InterPro"/>
</dbReference>
<evidence type="ECO:0008006" key="12">
    <source>
        <dbReference type="Google" id="ProtNLM"/>
    </source>
</evidence>
<evidence type="ECO:0000259" key="7">
    <source>
        <dbReference type="Pfam" id="PF18052"/>
    </source>
</evidence>
<keyword evidence="11" id="KW-1185">Reference proteome</keyword>
<dbReference type="Gramene" id="QL11p011159:mrna">
    <property type="protein sequence ID" value="QL11p011159:mrna"/>
    <property type="gene ID" value="QL11p011159"/>
</dbReference>
<dbReference type="Pfam" id="PF23559">
    <property type="entry name" value="WHD_DRP"/>
    <property type="match status" value="1"/>
</dbReference>
<dbReference type="CDD" id="cd14798">
    <property type="entry name" value="RX-CC_like"/>
    <property type="match status" value="1"/>
</dbReference>
<sequence>MADAILYGVARTIIERLGSSTFQEIGSIWGMKDELEKMSNTVSTIQAVLEDAEEMQVSNRQVRDWLMNLRDAFFDVDDLLCEFSTHVLRQSVMGGTKMARKVRIFFSSSNQLAFGLKMAHKIKAMRERLNDIANDRNNFQLVGHPLETRVVTRGRDQTHSFVTEEEVIGREGDKKAIIDLLLDFDVEENVSFISIVGIGGLGKTTLAQYVYNDEKVKTYFELKMWVCVSDIFELKIIVEKIIASAIDKKPENFEMDQLQNKLRQNLNQKKYLLILDDVWNEDKESWCELKRLLMGGAKGSKVVVTTRTKLVAEITSTISPYFLEGLSKSQSWLLLKQMAFKKEQETVDPNLEAIGMEIVENCQGVPLAIKTIGRVLYFKNTKDEWSYIKNNELTNVTQSKNGVLPVLKMSYDHLPSHLKCCFAYCSLFPKDYLIDKLTLIQLWIAQGFIQSPEENLQLEDVANEYFMDLIWRSFFQEAEEDEGMNMKFKMHDLIHDLAQLVSRIECALVDSNAKNVNEKVRHLSFPYYKVSFFAENLSTLIKANKIRTFILAYHNWNYDQGTKEESTLKTLISNFRYLHALDLHGLKLKTLPNIIGNLMYLKYLDFSFNDLEVLPGFITKLVNLQTLKLSMCENLRELPIDIKKLVNLKHLDISGCENLTHMPSGLGQLTSLQTLTLFVVSKDPVGSSKHCDGLVELNKLNNLRGKIEIINLAWVKDTTSEFKAANLKEKEHLSELELRWNLEGDDAVDAHDDENSMDGLQPHQNLKSLVLNGYRGVRFSSWLSLLTNLVKLFISNCKNCQYLPPLYQLPYLQKLIIDEMDGLEYMTDRDITDEIFASLASPSKFFPSLVTLKIYYCPNLKGWWRTDIVDNGNAAMRTSTSSSNHHQQHIPLPSFPRLSYFCLWGCPKMTCMPLFPNLEEGLELTRTSFKPLQQTIAMTMNTTGGTSSFLSSSSSSSFSPPLSKLKQLRLWMMQDLESLPVEWSKNLTSLEELEILGCPNLMLLNLRKVQLRNTLPQMHNFPSTRRNRGGWSKIAYILELGADEVQVLRMVVEEKG</sequence>
<reference evidence="10 11" key="1">
    <citation type="journal article" date="2016" name="G3 (Bethesda)">
        <title>First Draft Assembly and Annotation of the Genome of a California Endemic Oak Quercus lobata Nee (Fagaceae).</title>
        <authorList>
            <person name="Sork V.L."/>
            <person name="Fitz-Gibbon S.T."/>
            <person name="Puiu D."/>
            <person name="Crepeau M."/>
            <person name="Gugger P.F."/>
            <person name="Sherman R."/>
            <person name="Stevens K."/>
            <person name="Langley C.H."/>
            <person name="Pellegrini M."/>
            <person name="Salzberg S.L."/>
        </authorList>
    </citation>
    <scope>NUCLEOTIDE SEQUENCE [LARGE SCALE GENOMIC DNA]</scope>
    <source>
        <strain evidence="10 11">cv. SW786</strain>
    </source>
</reference>
<dbReference type="InterPro" id="IPR041118">
    <property type="entry name" value="Rx_N"/>
</dbReference>
<evidence type="ECO:0000313" key="11">
    <source>
        <dbReference type="Proteomes" id="UP000594261"/>
    </source>
</evidence>
<evidence type="ECO:0000256" key="5">
    <source>
        <dbReference type="ARBA" id="ARBA00022840"/>
    </source>
</evidence>
<organism evidence="10 11">
    <name type="scientific">Quercus lobata</name>
    <name type="common">Valley oak</name>
    <dbReference type="NCBI Taxonomy" id="97700"/>
    <lineage>
        <taxon>Eukaryota</taxon>
        <taxon>Viridiplantae</taxon>
        <taxon>Streptophyta</taxon>
        <taxon>Embryophyta</taxon>
        <taxon>Tracheophyta</taxon>
        <taxon>Spermatophyta</taxon>
        <taxon>Magnoliopsida</taxon>
        <taxon>eudicotyledons</taxon>
        <taxon>Gunneridae</taxon>
        <taxon>Pentapetalae</taxon>
        <taxon>rosids</taxon>
        <taxon>fabids</taxon>
        <taxon>Fagales</taxon>
        <taxon>Fagaceae</taxon>
        <taxon>Quercus</taxon>
    </lineage>
</organism>
<reference evidence="10" key="2">
    <citation type="submission" date="2021-01" db="UniProtKB">
        <authorList>
            <consortium name="EnsemblPlants"/>
        </authorList>
    </citation>
    <scope>IDENTIFICATION</scope>
</reference>
<evidence type="ECO:0000256" key="4">
    <source>
        <dbReference type="ARBA" id="ARBA00022821"/>
    </source>
</evidence>
<dbReference type="Pfam" id="PF00931">
    <property type="entry name" value="NB-ARC"/>
    <property type="match status" value="1"/>
</dbReference>
<dbReference type="InterPro" id="IPR002182">
    <property type="entry name" value="NB-ARC"/>
</dbReference>
<dbReference type="InterPro" id="IPR042197">
    <property type="entry name" value="Apaf_helical"/>
</dbReference>
<feature type="domain" description="Disease resistance N-terminal" evidence="7">
    <location>
        <begin position="11"/>
        <end position="96"/>
    </location>
</feature>
<dbReference type="Proteomes" id="UP000594261">
    <property type="component" value="Chromosome 11"/>
</dbReference>
<dbReference type="InterPro" id="IPR032675">
    <property type="entry name" value="LRR_dom_sf"/>
</dbReference>
<dbReference type="InterPro" id="IPR038005">
    <property type="entry name" value="RX-like_CC"/>
</dbReference>
<keyword evidence="4" id="KW-0611">Plant defense</keyword>
<evidence type="ECO:0000259" key="8">
    <source>
        <dbReference type="Pfam" id="PF23559"/>
    </source>
</evidence>
<dbReference type="InterPro" id="IPR036388">
    <property type="entry name" value="WH-like_DNA-bd_sf"/>
</dbReference>
<dbReference type="PANTHER" id="PTHR36766:SF38">
    <property type="entry name" value="DISEASE RESISTANCE PROTEIN RGA3"/>
    <property type="match status" value="1"/>
</dbReference>
<dbReference type="InParanoid" id="A0A7N2RCZ0"/>
<dbReference type="FunFam" id="1.10.10.10:FF:000322">
    <property type="entry name" value="Probable disease resistance protein At1g63360"/>
    <property type="match status" value="1"/>
</dbReference>
<evidence type="ECO:0000256" key="2">
    <source>
        <dbReference type="ARBA" id="ARBA00022737"/>
    </source>
</evidence>
<dbReference type="Gene3D" id="3.40.50.300">
    <property type="entry name" value="P-loop containing nucleotide triphosphate hydrolases"/>
    <property type="match status" value="1"/>
</dbReference>
<keyword evidence="5" id="KW-0067">ATP-binding</keyword>
<keyword evidence="3" id="KW-0547">Nucleotide-binding</keyword>
<dbReference type="FunFam" id="3.40.50.300:FF:001091">
    <property type="entry name" value="Probable disease resistance protein At1g61300"/>
    <property type="match status" value="1"/>
</dbReference>
<dbReference type="GO" id="GO:0006952">
    <property type="term" value="P:defense response"/>
    <property type="evidence" value="ECO:0007669"/>
    <property type="project" value="UniProtKB-KW"/>
</dbReference>
<name>A0A7N2RCZ0_QUELO</name>
<dbReference type="InterPro" id="IPR027417">
    <property type="entry name" value="P-loop_NTPase"/>
</dbReference>